<keyword evidence="3" id="KW-1185">Reference proteome</keyword>
<evidence type="ECO:0000256" key="1">
    <source>
        <dbReference type="SAM" id="MobiDB-lite"/>
    </source>
</evidence>
<accession>A0A1H6D645</accession>
<organism evidence="2 3">
    <name type="scientific">Actinacidiphila yanglinensis</name>
    <dbReference type="NCBI Taxonomy" id="310779"/>
    <lineage>
        <taxon>Bacteria</taxon>
        <taxon>Bacillati</taxon>
        <taxon>Actinomycetota</taxon>
        <taxon>Actinomycetes</taxon>
        <taxon>Kitasatosporales</taxon>
        <taxon>Streptomycetaceae</taxon>
        <taxon>Actinacidiphila</taxon>
    </lineage>
</organism>
<reference evidence="2 3" key="1">
    <citation type="submission" date="2016-10" db="EMBL/GenBank/DDBJ databases">
        <authorList>
            <person name="de Groot N.N."/>
        </authorList>
    </citation>
    <scope>NUCLEOTIDE SEQUENCE [LARGE SCALE GENOMIC DNA]</scope>
    <source>
        <strain evidence="2 3">CGMCC 4.2023</strain>
    </source>
</reference>
<gene>
    <name evidence="2" type="ORF">SAMN05216223_11253</name>
</gene>
<feature type="compositionally biased region" description="Acidic residues" evidence="1">
    <location>
        <begin position="36"/>
        <end position="48"/>
    </location>
</feature>
<feature type="compositionally biased region" description="Gly residues" evidence="1">
    <location>
        <begin position="70"/>
        <end position="79"/>
    </location>
</feature>
<dbReference type="RefSeq" id="WP_235032342.1">
    <property type="nucleotide sequence ID" value="NZ_FNVU01000012.1"/>
</dbReference>
<dbReference type="EMBL" id="FNVU01000012">
    <property type="protein sequence ID" value="SEG80554.1"/>
    <property type="molecule type" value="Genomic_DNA"/>
</dbReference>
<dbReference type="Proteomes" id="UP000236754">
    <property type="component" value="Unassembled WGS sequence"/>
</dbReference>
<evidence type="ECO:0000313" key="3">
    <source>
        <dbReference type="Proteomes" id="UP000236754"/>
    </source>
</evidence>
<feature type="region of interest" description="Disordered" evidence="1">
    <location>
        <begin position="1"/>
        <end position="79"/>
    </location>
</feature>
<dbReference type="AlphaFoldDB" id="A0A1H6D645"/>
<name>A0A1H6D645_9ACTN</name>
<protein>
    <submittedName>
        <fullName evidence="2">Uncharacterized protein</fullName>
    </submittedName>
</protein>
<proteinExistence type="predicted"/>
<evidence type="ECO:0000313" key="2">
    <source>
        <dbReference type="EMBL" id="SEG80554.1"/>
    </source>
</evidence>
<sequence length="79" mass="8341">MVKVGGGTMAHHHKSNKAVEGNPDSGHGRGMPQRPDEDELVELTEEDRSDAGLPADRPASGRRSGRRGRSGPGGSRDRG</sequence>